<reference evidence="3 4" key="1">
    <citation type="journal article" date="2022" name="bioRxiv">
        <title>Genomics of Preaxostyla Flagellates Illuminates Evolutionary Transitions and the Path Towards Mitochondrial Loss.</title>
        <authorList>
            <person name="Novak L.V.F."/>
            <person name="Treitli S.C."/>
            <person name="Pyrih J."/>
            <person name="Halakuc P."/>
            <person name="Pipaliya S.V."/>
            <person name="Vacek V."/>
            <person name="Brzon O."/>
            <person name="Soukal P."/>
            <person name="Eme L."/>
            <person name="Dacks J.B."/>
            <person name="Karnkowska A."/>
            <person name="Elias M."/>
            <person name="Hampl V."/>
        </authorList>
    </citation>
    <scope>NUCLEOTIDE SEQUENCE [LARGE SCALE GENOMIC DNA]</scope>
    <source>
        <strain evidence="3">NAU3</strain>
        <tissue evidence="3">Gut</tissue>
    </source>
</reference>
<feature type="compositionally biased region" description="Basic and acidic residues" evidence="2">
    <location>
        <begin position="1023"/>
        <end position="1049"/>
    </location>
</feature>
<feature type="region of interest" description="Disordered" evidence="2">
    <location>
        <begin position="694"/>
        <end position="732"/>
    </location>
</feature>
<name>A0ABQ9YAQ7_9EUKA</name>
<evidence type="ECO:0000256" key="2">
    <source>
        <dbReference type="SAM" id="MobiDB-lite"/>
    </source>
</evidence>
<feature type="region of interest" description="Disordered" evidence="2">
    <location>
        <begin position="816"/>
        <end position="880"/>
    </location>
</feature>
<feature type="coiled-coil region" evidence="1">
    <location>
        <begin position="1199"/>
        <end position="1233"/>
    </location>
</feature>
<feature type="compositionally biased region" description="Polar residues" evidence="2">
    <location>
        <begin position="926"/>
        <end position="945"/>
    </location>
</feature>
<feature type="region of interest" description="Disordered" evidence="2">
    <location>
        <begin position="781"/>
        <end position="800"/>
    </location>
</feature>
<keyword evidence="4" id="KW-1185">Reference proteome</keyword>
<feature type="compositionally biased region" description="Low complexity" evidence="2">
    <location>
        <begin position="946"/>
        <end position="979"/>
    </location>
</feature>
<sequence length="1236" mass="137233">MSEESFQSFTSDNAGHIEAALKVVELEGISTHFAVEPAFNEFDHKDSLLSFESFKDQPKSFLLLMKTHFTITEPVELGFLRLTSILQSSFWSSHCHTTILQGWKNRLKLRLQQLYTTQDVPDTPRFKESVSIFFKSYQQFCSVLELSEETRRYLDAKLENIKKLFSFQWDQVQRSDSPVPENHATCSAAHPCSFCHVLFVLFHQFSRKSLELFTLYLFPTIDELWLYQTVMLKDDTEKIVLDKTKTITKHGFEKEYALYLYKVHYIISCLMHRSTPTIVHGRLSKPSQFVSNPLKPISCYLESPDNPSKSLQIICPPTLSLPILMTLCNALLRRGLFQTAFSLCFLGTGLGIPVSVSEPMTFPGTDQPAIPIRNINIHLLGQILSYCLKADKLRSTPIVPSTDTRLKLGHDSFSSKAFVGTDDGKQSLHGESESDSESTYDEETGVRSVHYQRRKRLGQTRSALSNMSPASKAPDSLLVKIMSRACSAKSERFTQVLISRYEAWLLKIGELTSNQPESVKKPVAPTFLEDLTATEWDCMDDGGVQMAHTLRCVCSRWATIGSFALSQQSKRPLPLLVAAGMVLFNVALFVFTEIARPTIPHTLAMIRRCDLSLLLFKHYSGYILSNIFELLNMSSSIKAHITQIKPKLPPGFHFSGMSIFEPKLSSNIILEGGSPLGLSQSVEMDTVQLYSADGDIPDASSVGSTSESERASAETPKSSRHSSSFHIPPLALGQIPNTTLTAMSSDPDRPPPLIPISTGLTFTQAQTVNRNEDHPFSHVMSTVSLSSSAPQTSGRFSQGLSSSGVLLNHSNRAVPVSFGSAEGDTTTGRNSIDGIDPYQSSPSERPHSELRRPSIGSQHRPQSRTTRVANPFDGIGTTASSGELSVTVHSQPFCETNLTSAGSPNAEPMGTLPFTTGTIIRDSEVNPKQITDLRSQWRSGNTSTRHSSSNLASDNLSHSNSSASFMRQSSSRQSASRSSLGLSPLISERRGSNPSSLQRLYSFQIAHAGDGQSDTTTGTPRMWTERGKNTDRIRESSIRLNDGQEKEVETPANQAEASDRSKFNDRYGRIGVSERNANPVEKEEHSDDWTDEENDSSEEDEARMRGELEEDLENEDPTGQLTHRILKAPTEFTFSEQGYAIDLTGGMRDVDTASVGSIASHVGEKEWREHVFGTSTQDDLPIMAEDPVLFLKLAFPKIYENLQELITQADVVKRNLKEELETLSRTKAKKGDRGHN</sequence>
<feature type="compositionally biased region" description="Acidic residues" evidence="2">
    <location>
        <begin position="1089"/>
        <end position="1101"/>
    </location>
</feature>
<evidence type="ECO:0000313" key="3">
    <source>
        <dbReference type="EMBL" id="KAK2960810.1"/>
    </source>
</evidence>
<dbReference type="EMBL" id="JARBJD010000020">
    <property type="protein sequence ID" value="KAK2960810.1"/>
    <property type="molecule type" value="Genomic_DNA"/>
</dbReference>
<feature type="compositionally biased region" description="Acidic residues" evidence="2">
    <location>
        <begin position="433"/>
        <end position="443"/>
    </location>
</feature>
<accession>A0ABQ9YAQ7</accession>
<feature type="compositionally biased region" description="Polar residues" evidence="2">
    <location>
        <begin position="855"/>
        <end position="868"/>
    </location>
</feature>
<feature type="compositionally biased region" description="Basic and acidic residues" evidence="2">
    <location>
        <begin position="422"/>
        <end position="432"/>
    </location>
</feature>
<feature type="region of interest" description="Disordered" evidence="2">
    <location>
        <begin position="1008"/>
        <end position="1118"/>
    </location>
</feature>
<proteinExistence type="predicted"/>
<evidence type="ECO:0000256" key="1">
    <source>
        <dbReference type="SAM" id="Coils"/>
    </source>
</evidence>
<protein>
    <submittedName>
        <fullName evidence="3">Uncharacterized protein</fullName>
    </submittedName>
</protein>
<gene>
    <name evidence="3" type="ORF">BLNAU_4207</name>
</gene>
<organism evidence="3 4">
    <name type="scientific">Blattamonas nauphoetae</name>
    <dbReference type="NCBI Taxonomy" id="2049346"/>
    <lineage>
        <taxon>Eukaryota</taxon>
        <taxon>Metamonada</taxon>
        <taxon>Preaxostyla</taxon>
        <taxon>Oxymonadida</taxon>
        <taxon>Blattamonas</taxon>
    </lineage>
</organism>
<keyword evidence="1" id="KW-0175">Coiled coil</keyword>
<feature type="region of interest" description="Disordered" evidence="2">
    <location>
        <begin position="419"/>
        <end position="452"/>
    </location>
</feature>
<evidence type="ECO:0000313" key="4">
    <source>
        <dbReference type="Proteomes" id="UP001281761"/>
    </source>
</evidence>
<dbReference type="Proteomes" id="UP001281761">
    <property type="component" value="Unassembled WGS sequence"/>
</dbReference>
<feature type="compositionally biased region" description="Basic and acidic residues" evidence="2">
    <location>
        <begin position="1057"/>
        <end position="1068"/>
    </location>
</feature>
<feature type="region of interest" description="Disordered" evidence="2">
    <location>
        <begin position="898"/>
        <end position="995"/>
    </location>
</feature>
<comment type="caution">
    <text evidence="3">The sequence shown here is derived from an EMBL/GenBank/DDBJ whole genome shotgun (WGS) entry which is preliminary data.</text>
</comment>
<feature type="compositionally biased region" description="Polar residues" evidence="2">
    <location>
        <begin position="789"/>
        <end position="800"/>
    </location>
</feature>